<reference evidence="2" key="1">
    <citation type="submission" date="2016-11" db="EMBL/GenBank/DDBJ databases">
        <title>Trade-off between light-utilization and light-protection in marine flavobacteria.</title>
        <authorList>
            <person name="Kumagai Y."/>
            <person name="Yoshizawa S."/>
            <person name="Kogure K."/>
        </authorList>
    </citation>
    <scope>NUCLEOTIDE SEQUENCE [LARGE SCALE GENOMIC DNA]</scope>
    <source>
        <strain evidence="2">SG-18</strain>
    </source>
</reference>
<evidence type="ECO:0000313" key="2">
    <source>
        <dbReference type="Proteomes" id="UP000239366"/>
    </source>
</evidence>
<protein>
    <submittedName>
        <fullName evidence="1">Uncharacterized protein</fullName>
    </submittedName>
</protein>
<organism evidence="1 2">
    <name type="scientific">Aureicoccus marinus</name>
    <dbReference type="NCBI Taxonomy" id="754435"/>
    <lineage>
        <taxon>Bacteria</taxon>
        <taxon>Pseudomonadati</taxon>
        <taxon>Bacteroidota</taxon>
        <taxon>Flavobacteriia</taxon>
        <taxon>Flavobacteriales</taxon>
        <taxon>Flavobacteriaceae</taxon>
        <taxon>Aureicoccus</taxon>
    </lineage>
</organism>
<dbReference type="Proteomes" id="UP000239366">
    <property type="component" value="Unassembled WGS sequence"/>
</dbReference>
<keyword evidence="2" id="KW-1185">Reference proteome</keyword>
<sequence length="112" mass="13155">MHFNWLTNLPKDQSFSRLAIELEYELRPRITRYLLRKFEQDFGDDFSSFYFDVDVNTSGCALGGPLRNDSACAWLKILTQRSTDLNSTCTSRICRKKLRFSARLTLLFLLLY</sequence>
<name>A0A2S7T3K7_9FLAO</name>
<proteinExistence type="predicted"/>
<dbReference type="EMBL" id="MQVX01000001">
    <property type="protein sequence ID" value="PQJ14502.1"/>
    <property type="molecule type" value="Genomic_DNA"/>
</dbReference>
<gene>
    <name evidence="1" type="ORF">BST99_00910</name>
</gene>
<dbReference type="AlphaFoldDB" id="A0A2S7T3K7"/>
<accession>A0A2S7T3K7</accession>
<comment type="caution">
    <text evidence="1">The sequence shown here is derived from an EMBL/GenBank/DDBJ whole genome shotgun (WGS) entry which is preliminary data.</text>
</comment>
<evidence type="ECO:0000313" key="1">
    <source>
        <dbReference type="EMBL" id="PQJ14502.1"/>
    </source>
</evidence>